<reference evidence="2 3" key="1">
    <citation type="submission" date="2019-12" db="EMBL/GenBank/DDBJ databases">
        <title>Genomic-based taxomic classification of the family Erythrobacteraceae.</title>
        <authorList>
            <person name="Xu L."/>
        </authorList>
    </citation>
    <scope>NUCLEOTIDE SEQUENCE [LARGE SCALE GENOMIC DNA]</scope>
    <source>
        <strain evidence="2 3">JCM 12189</strain>
    </source>
</reference>
<dbReference type="EMBL" id="WTYI01000001">
    <property type="protein sequence ID" value="MXO96216.1"/>
    <property type="molecule type" value="Genomic_DNA"/>
</dbReference>
<feature type="domain" description="Glycosyltransferase subfamily 4-like N-terminal" evidence="1">
    <location>
        <begin position="5"/>
        <end position="157"/>
    </location>
</feature>
<accession>A0A6I4TK73</accession>
<dbReference type="Pfam" id="PF13579">
    <property type="entry name" value="Glyco_trans_4_4"/>
    <property type="match status" value="1"/>
</dbReference>
<gene>
    <name evidence="2" type="ORF">GRI34_07265</name>
</gene>
<keyword evidence="2" id="KW-0808">Transferase</keyword>
<dbReference type="Gene3D" id="3.40.50.2000">
    <property type="entry name" value="Glycogen Phosphorylase B"/>
    <property type="match status" value="2"/>
</dbReference>
<keyword evidence="3" id="KW-1185">Reference proteome</keyword>
<dbReference type="OrthoDB" id="9790710at2"/>
<protein>
    <submittedName>
        <fullName evidence="2">Glycosyltransferase</fullName>
    </submittedName>
</protein>
<comment type="caution">
    <text evidence="2">The sequence shown here is derived from an EMBL/GenBank/DDBJ whole genome shotgun (WGS) entry which is preliminary data.</text>
</comment>
<proteinExistence type="predicted"/>
<evidence type="ECO:0000313" key="3">
    <source>
        <dbReference type="Proteomes" id="UP000432727"/>
    </source>
</evidence>
<dbReference type="RefSeq" id="WP_160595355.1">
    <property type="nucleotide sequence ID" value="NZ_WTYI01000001.1"/>
</dbReference>
<evidence type="ECO:0000259" key="1">
    <source>
        <dbReference type="Pfam" id="PF13579"/>
    </source>
</evidence>
<dbReference type="PANTHER" id="PTHR45947">
    <property type="entry name" value="SULFOQUINOVOSYL TRANSFERASE SQD2"/>
    <property type="match status" value="1"/>
</dbReference>
<organism evidence="2 3">
    <name type="scientific">Qipengyuania aquimaris</name>
    <dbReference type="NCBI Taxonomy" id="255984"/>
    <lineage>
        <taxon>Bacteria</taxon>
        <taxon>Pseudomonadati</taxon>
        <taxon>Pseudomonadota</taxon>
        <taxon>Alphaproteobacteria</taxon>
        <taxon>Sphingomonadales</taxon>
        <taxon>Erythrobacteraceae</taxon>
        <taxon>Qipengyuania</taxon>
    </lineage>
</organism>
<dbReference type="Pfam" id="PF13692">
    <property type="entry name" value="Glyco_trans_1_4"/>
    <property type="match status" value="1"/>
</dbReference>
<name>A0A6I4TK73_9SPHN</name>
<dbReference type="Proteomes" id="UP000432727">
    <property type="component" value="Unassembled WGS sequence"/>
</dbReference>
<evidence type="ECO:0000313" key="2">
    <source>
        <dbReference type="EMBL" id="MXO96216.1"/>
    </source>
</evidence>
<dbReference type="GO" id="GO:0016757">
    <property type="term" value="F:glycosyltransferase activity"/>
    <property type="evidence" value="ECO:0007669"/>
    <property type="project" value="UniProtKB-ARBA"/>
</dbReference>
<dbReference type="PANTHER" id="PTHR45947:SF3">
    <property type="entry name" value="SULFOQUINOVOSYL TRANSFERASE SQD2"/>
    <property type="match status" value="1"/>
</dbReference>
<dbReference type="AlphaFoldDB" id="A0A6I4TK73"/>
<dbReference type="SUPFAM" id="SSF53756">
    <property type="entry name" value="UDP-Glycosyltransferase/glycogen phosphorylase"/>
    <property type="match status" value="1"/>
</dbReference>
<sequence>MFEAVAAQVQILRRLGATPVVLGVGDDAASQDSWRLEGAELQLARRRGPVALAYSPDLPRLLEAAKLDLLHLHGIWQYPVRAAGTWAGSTGKPMIVSPHGMLDPWITNRNAWKKQAARLLWERAAWSRASLLHALTEAEAAEIEREIPTASTIVIPNAAPAATKDPPPPRGPVALYLGRIHEKKNLGALLAAWTRVRGDLPADSSLVIAGWGDDEGIAAIESALAGSAATNVEFVGTAFGSQKAALLDLARFMVLPSHSEGLPMAILEGWAAGVPSIMSGACNLPEGFASGAAIRCGTASDAIGAALVEAFAKTDSEWKEMSNSALSLASGPFSQETIAKHWERSYGRLL</sequence>
<dbReference type="InterPro" id="IPR050194">
    <property type="entry name" value="Glycosyltransferase_grp1"/>
</dbReference>
<dbReference type="InterPro" id="IPR028098">
    <property type="entry name" value="Glyco_trans_4-like_N"/>
</dbReference>